<sequence>MARSVDAHPSTKYSSLRALFTSLTLIFMVVVHGFASPVPSTPTLYGHDSASNTNNEDTSFPQTRLDSNPFAGHVEKPRSPLSFYHGKYVLMGAGYVDQATGILYDRTKTISLDKIKLPGKSHLKSSVDMYLLPGSNLPGQNPGLKQLIPTPYRRPKGFYYMCLVLAERTEVKKIPMIYNEYETVFSPHIPSGSSPEYSSRPSSSNGPSHIVSEEHLFGPQPPIYSGRNESAPVFDVLDAHPPYTTTEIDSAGGVLLFSRNRTGPANDIVMRIPEEFWKRENKLGLVTRCFKPKPPDCQKKYTSQWEKWPNIVGWPMENKKKVAVRGTNDEVDYGRSDSLGSSDGSSMSGSWHSKRTQSAANSTKAQTSCPVVPPIVREASTIL</sequence>
<feature type="compositionally biased region" description="Polar residues" evidence="1">
    <location>
        <begin position="356"/>
        <end position="369"/>
    </location>
</feature>
<dbReference type="AlphaFoldDB" id="A0A6A4IC49"/>
<name>A0A6A4IC49_9AGAR</name>
<feature type="region of interest" description="Disordered" evidence="1">
    <location>
        <begin position="190"/>
        <end position="212"/>
    </location>
</feature>
<feature type="compositionally biased region" description="Low complexity" evidence="1">
    <location>
        <begin position="190"/>
        <end position="208"/>
    </location>
</feature>
<reference evidence="2" key="1">
    <citation type="journal article" date="2019" name="Environ. Microbiol.">
        <title>Fungal ecological strategies reflected in gene transcription - a case study of two litter decomposers.</title>
        <authorList>
            <person name="Barbi F."/>
            <person name="Kohler A."/>
            <person name="Barry K."/>
            <person name="Baskaran P."/>
            <person name="Daum C."/>
            <person name="Fauchery L."/>
            <person name="Ihrmark K."/>
            <person name="Kuo A."/>
            <person name="LaButti K."/>
            <person name="Lipzen A."/>
            <person name="Morin E."/>
            <person name="Grigoriev I.V."/>
            <person name="Henrissat B."/>
            <person name="Lindahl B."/>
            <person name="Martin F."/>
        </authorList>
    </citation>
    <scope>NUCLEOTIDE SEQUENCE</scope>
    <source>
        <strain evidence="2">JB14</strain>
    </source>
</reference>
<evidence type="ECO:0000313" key="2">
    <source>
        <dbReference type="EMBL" id="KAE9409742.1"/>
    </source>
</evidence>
<protein>
    <submittedName>
        <fullName evidence="2">Uncharacterized protein</fullName>
    </submittedName>
</protein>
<keyword evidence="3" id="KW-1185">Reference proteome</keyword>
<gene>
    <name evidence="2" type="ORF">BT96DRAFT_913246</name>
</gene>
<feature type="compositionally biased region" description="Low complexity" evidence="1">
    <location>
        <begin position="336"/>
        <end position="351"/>
    </location>
</feature>
<evidence type="ECO:0000256" key="1">
    <source>
        <dbReference type="SAM" id="MobiDB-lite"/>
    </source>
</evidence>
<dbReference type="EMBL" id="ML769387">
    <property type="protein sequence ID" value="KAE9409742.1"/>
    <property type="molecule type" value="Genomic_DNA"/>
</dbReference>
<feature type="region of interest" description="Disordered" evidence="1">
    <location>
        <begin position="330"/>
        <end position="371"/>
    </location>
</feature>
<dbReference type="Proteomes" id="UP000799118">
    <property type="component" value="Unassembled WGS sequence"/>
</dbReference>
<proteinExistence type="predicted"/>
<accession>A0A6A4IC49</accession>
<organism evidence="2 3">
    <name type="scientific">Gymnopus androsaceus JB14</name>
    <dbReference type="NCBI Taxonomy" id="1447944"/>
    <lineage>
        <taxon>Eukaryota</taxon>
        <taxon>Fungi</taxon>
        <taxon>Dikarya</taxon>
        <taxon>Basidiomycota</taxon>
        <taxon>Agaricomycotina</taxon>
        <taxon>Agaricomycetes</taxon>
        <taxon>Agaricomycetidae</taxon>
        <taxon>Agaricales</taxon>
        <taxon>Marasmiineae</taxon>
        <taxon>Omphalotaceae</taxon>
        <taxon>Gymnopus</taxon>
    </lineage>
</organism>
<evidence type="ECO:0000313" key="3">
    <source>
        <dbReference type="Proteomes" id="UP000799118"/>
    </source>
</evidence>